<dbReference type="Gene3D" id="1.10.238.200">
    <property type="entry name" value="Cullin, PONY binding domain"/>
    <property type="match status" value="1"/>
</dbReference>
<dbReference type="Pfam" id="PF03556">
    <property type="entry name" value="Cullin_binding"/>
    <property type="match status" value="1"/>
</dbReference>
<protein>
    <recommendedName>
        <fullName evidence="3">Defective in cullin neddylation protein</fullName>
    </recommendedName>
</protein>
<evidence type="ECO:0000256" key="1">
    <source>
        <dbReference type="ARBA" id="ARBA00022786"/>
    </source>
</evidence>
<dbReference type="PROSITE" id="PS51229">
    <property type="entry name" value="DCUN1"/>
    <property type="match status" value="1"/>
</dbReference>
<reference evidence="6" key="1">
    <citation type="submission" date="2021-03" db="EMBL/GenBank/DDBJ databases">
        <title>Chromosome level genome of the anhydrobiotic midge Polypedilum vanderplanki.</title>
        <authorList>
            <person name="Yoshida Y."/>
            <person name="Kikawada T."/>
            <person name="Gusev O."/>
        </authorList>
    </citation>
    <scope>NUCLEOTIDE SEQUENCE</scope>
    <source>
        <strain evidence="6">NIAS01</strain>
        <tissue evidence="6">Whole body or cell culture</tissue>
    </source>
</reference>
<keyword evidence="1" id="KW-0833">Ubl conjugation pathway</keyword>
<dbReference type="GO" id="GO:0097602">
    <property type="term" value="F:cullin family protein binding"/>
    <property type="evidence" value="ECO:0007669"/>
    <property type="project" value="TreeGrafter"/>
</dbReference>
<dbReference type="AlphaFoldDB" id="A0A9J6C3Y8"/>
<dbReference type="FunFam" id="1.10.238.200:FF:000003">
    <property type="entry name" value="DCN1-like protein 3"/>
    <property type="match status" value="1"/>
</dbReference>
<dbReference type="GO" id="GO:0000151">
    <property type="term" value="C:ubiquitin ligase complex"/>
    <property type="evidence" value="ECO:0007669"/>
    <property type="project" value="TreeGrafter"/>
</dbReference>
<dbReference type="InterPro" id="IPR014764">
    <property type="entry name" value="DCN-prot"/>
</dbReference>
<dbReference type="OrthoDB" id="27198at2759"/>
<evidence type="ECO:0000313" key="6">
    <source>
        <dbReference type="EMBL" id="KAG5676727.1"/>
    </source>
</evidence>
<dbReference type="GO" id="GO:0045116">
    <property type="term" value="P:protein neddylation"/>
    <property type="evidence" value="ECO:0007669"/>
    <property type="project" value="TreeGrafter"/>
</dbReference>
<dbReference type="GO" id="GO:0005886">
    <property type="term" value="C:plasma membrane"/>
    <property type="evidence" value="ECO:0007669"/>
    <property type="project" value="UniProtKB-ARBA"/>
</dbReference>
<sequence>MGNCLRCFKSSTSSDNSVAINSSQNINISEKEKNQHESEELLQTNVNNINIKTSHYDSSNYKKSLVNGSASSNSNLVEDKSKIQTAKSQLADNAINKMFEEYKDKDEDAILSEGIEKLCKDLNFEPDEFPILVLAFCLDAKQMCKFTKQEFIYGLKNLNATTISELRDRLMQIVDDLQTNVDLFKQLYRFSFHFGLDEGARILSLDMAMSLWKLVYTVQAPNNNVLERWLSFLSKESIRGIQRDTWLMFQNFAECFDINSYDSNEAWPSLFDDFVEYEISRLKKLELNEEERDKREQENNNNNINFSHKNEQI</sequence>
<evidence type="ECO:0000256" key="3">
    <source>
        <dbReference type="RuleBase" id="RU410713"/>
    </source>
</evidence>
<name>A0A9J6C3Y8_POLVA</name>
<dbReference type="PANTHER" id="PTHR12281">
    <property type="entry name" value="RP42 RELATED"/>
    <property type="match status" value="1"/>
</dbReference>
<dbReference type="GO" id="GO:0032182">
    <property type="term" value="F:ubiquitin-like protein binding"/>
    <property type="evidence" value="ECO:0007669"/>
    <property type="project" value="TreeGrafter"/>
</dbReference>
<evidence type="ECO:0000256" key="2">
    <source>
        <dbReference type="ARBA" id="ARBA00059219"/>
    </source>
</evidence>
<dbReference type="GO" id="GO:2000436">
    <property type="term" value="P:positive regulation of protein neddylation"/>
    <property type="evidence" value="ECO:0007669"/>
    <property type="project" value="UniProtKB-ARBA"/>
</dbReference>
<dbReference type="Gene3D" id="1.10.238.10">
    <property type="entry name" value="EF-hand"/>
    <property type="match status" value="1"/>
</dbReference>
<feature type="domain" description="DCUN1" evidence="5">
    <location>
        <begin position="90"/>
        <end position="279"/>
    </location>
</feature>
<comment type="function">
    <text evidence="2">Promotes neddylation of cullin components of SCF-type E3 ubiquitin ligase complexes and thus regulates SCF-type complex activity. Function promotes cell proliferation.</text>
</comment>
<feature type="region of interest" description="Disordered" evidence="4">
    <location>
        <begin position="290"/>
        <end position="313"/>
    </location>
</feature>
<dbReference type="EMBL" id="JADBJN010000002">
    <property type="protein sequence ID" value="KAG5676727.1"/>
    <property type="molecule type" value="Genomic_DNA"/>
</dbReference>
<dbReference type="GO" id="GO:0031624">
    <property type="term" value="F:ubiquitin conjugating enzyme binding"/>
    <property type="evidence" value="ECO:0007669"/>
    <property type="project" value="TreeGrafter"/>
</dbReference>
<keyword evidence="7" id="KW-1185">Reference proteome</keyword>
<evidence type="ECO:0000256" key="4">
    <source>
        <dbReference type="SAM" id="MobiDB-lite"/>
    </source>
</evidence>
<comment type="caution">
    <text evidence="6">The sequence shown here is derived from an EMBL/GenBank/DDBJ whole genome shotgun (WGS) entry which is preliminary data.</text>
</comment>
<comment type="function">
    <text evidence="3">Neddylation of cullins play an essential role in the regulation of SCF-type complexes activity.</text>
</comment>
<dbReference type="Proteomes" id="UP001107558">
    <property type="component" value="Chromosome 2"/>
</dbReference>
<proteinExistence type="predicted"/>
<dbReference type="InterPro" id="IPR005176">
    <property type="entry name" value="PONY_dom"/>
</dbReference>
<organism evidence="6 7">
    <name type="scientific">Polypedilum vanderplanki</name>
    <name type="common">Sleeping chironomid midge</name>
    <dbReference type="NCBI Taxonomy" id="319348"/>
    <lineage>
        <taxon>Eukaryota</taxon>
        <taxon>Metazoa</taxon>
        <taxon>Ecdysozoa</taxon>
        <taxon>Arthropoda</taxon>
        <taxon>Hexapoda</taxon>
        <taxon>Insecta</taxon>
        <taxon>Pterygota</taxon>
        <taxon>Neoptera</taxon>
        <taxon>Endopterygota</taxon>
        <taxon>Diptera</taxon>
        <taxon>Nematocera</taxon>
        <taxon>Chironomoidea</taxon>
        <taxon>Chironomidae</taxon>
        <taxon>Chironominae</taxon>
        <taxon>Polypedilum</taxon>
        <taxon>Polypedilum</taxon>
    </lineage>
</organism>
<accession>A0A9J6C3Y8</accession>
<dbReference type="FunFam" id="1.10.238.10:FF:000030">
    <property type="entry name" value="DCN1-like protein"/>
    <property type="match status" value="1"/>
</dbReference>
<evidence type="ECO:0000259" key="5">
    <source>
        <dbReference type="PROSITE" id="PS51229"/>
    </source>
</evidence>
<dbReference type="PANTHER" id="PTHR12281:SF31">
    <property type="entry name" value="DCN1-LIKE PROTEIN 3"/>
    <property type="match status" value="1"/>
</dbReference>
<evidence type="ECO:0000313" key="7">
    <source>
        <dbReference type="Proteomes" id="UP001107558"/>
    </source>
</evidence>
<gene>
    <name evidence="6" type="ORF">PVAND_006539</name>
</gene>
<dbReference type="InterPro" id="IPR042460">
    <property type="entry name" value="DCN1-like_PONY"/>
</dbReference>